<gene>
    <name evidence="2" type="ORF">BPAE_0051g00020</name>
</gene>
<keyword evidence="3" id="KW-1185">Reference proteome</keyword>
<name>A0A4Z1FYK4_9HELO</name>
<dbReference type="GO" id="GO:0016747">
    <property type="term" value="F:acyltransferase activity, transferring groups other than amino-acyl groups"/>
    <property type="evidence" value="ECO:0007669"/>
    <property type="project" value="InterPro"/>
</dbReference>
<comment type="caution">
    <text evidence="2">The sequence shown here is derived from an EMBL/GenBank/DDBJ whole genome shotgun (WGS) entry which is preliminary data.</text>
</comment>
<dbReference type="EMBL" id="PQXI01000051">
    <property type="protein sequence ID" value="TGO26867.1"/>
    <property type="molecule type" value="Genomic_DNA"/>
</dbReference>
<evidence type="ECO:0000259" key="1">
    <source>
        <dbReference type="Pfam" id="PF13508"/>
    </source>
</evidence>
<dbReference type="Proteomes" id="UP000297910">
    <property type="component" value="Unassembled WGS sequence"/>
</dbReference>
<dbReference type="InterPro" id="IPR000182">
    <property type="entry name" value="GNAT_dom"/>
</dbReference>
<dbReference type="PANTHER" id="PTHR42791">
    <property type="entry name" value="GNAT FAMILY ACETYLTRANSFERASE"/>
    <property type="match status" value="1"/>
</dbReference>
<dbReference type="PANTHER" id="PTHR42791:SF5">
    <property type="entry name" value="HYPOTHETICAL ACETYLTRANSFERASE (EUROFUNG)"/>
    <property type="match status" value="1"/>
</dbReference>
<feature type="domain" description="N-acetyltransferase" evidence="1">
    <location>
        <begin position="143"/>
        <end position="196"/>
    </location>
</feature>
<evidence type="ECO:0000313" key="3">
    <source>
        <dbReference type="Proteomes" id="UP000297910"/>
    </source>
</evidence>
<dbReference type="CDD" id="cd04301">
    <property type="entry name" value="NAT_SF"/>
    <property type="match status" value="1"/>
</dbReference>
<dbReference type="InterPro" id="IPR016181">
    <property type="entry name" value="Acyl_CoA_acyltransferase"/>
</dbReference>
<dbReference type="Pfam" id="PF13508">
    <property type="entry name" value="Acetyltransf_7"/>
    <property type="match status" value="1"/>
</dbReference>
<sequence length="310" mass="36127">MSDYTVRRLKTREQLDAVVDVIFKAQYSPYMPSSSIFFPVAGYSLEERTAGVAASKERLWKEHLAANPATNHWIIVEEKESLKIVGGCLWRWHDGNPFPDGIPKPSVYWWPEGEAREFCEEMIRQSMTPRSLWMHGRNAACYLGLYMMVVHPDHRSRGVGGLMMEWANTRIDEMGIEGFIEANELGRHLYEKWGYRVVMKLDLFIPSHKSDLWNKLAHELKMPPWYAMWRPLNGIVEEGERTRPWQTFLSHEISLEDTADNFLPDVDYGKHIWNDDCLEHQSHNPRISRYQTIQHIIAKVLDIGDTVDLA</sequence>
<evidence type="ECO:0000313" key="2">
    <source>
        <dbReference type="EMBL" id="TGO26867.1"/>
    </source>
</evidence>
<dbReference type="Gene3D" id="3.40.630.30">
    <property type="match status" value="1"/>
</dbReference>
<dbReference type="AlphaFoldDB" id="A0A4Z1FYK4"/>
<dbReference type="InterPro" id="IPR052523">
    <property type="entry name" value="Trichothecene_AcTrans"/>
</dbReference>
<dbReference type="SUPFAM" id="SSF55729">
    <property type="entry name" value="Acyl-CoA N-acyltransferases (Nat)"/>
    <property type="match status" value="1"/>
</dbReference>
<organism evidence="2 3">
    <name type="scientific">Botrytis paeoniae</name>
    <dbReference type="NCBI Taxonomy" id="278948"/>
    <lineage>
        <taxon>Eukaryota</taxon>
        <taxon>Fungi</taxon>
        <taxon>Dikarya</taxon>
        <taxon>Ascomycota</taxon>
        <taxon>Pezizomycotina</taxon>
        <taxon>Leotiomycetes</taxon>
        <taxon>Helotiales</taxon>
        <taxon>Sclerotiniaceae</taxon>
        <taxon>Botrytis</taxon>
    </lineage>
</organism>
<reference evidence="2 3" key="1">
    <citation type="submission" date="2017-12" db="EMBL/GenBank/DDBJ databases">
        <title>Comparative genomics of Botrytis spp.</title>
        <authorList>
            <person name="Valero-Jimenez C.A."/>
            <person name="Tapia P."/>
            <person name="Veloso J."/>
            <person name="Silva-Moreno E."/>
            <person name="Staats M."/>
            <person name="Valdes J.H."/>
            <person name="Van Kan J.A.L."/>
        </authorList>
    </citation>
    <scope>NUCLEOTIDE SEQUENCE [LARGE SCALE GENOMIC DNA]</scope>
    <source>
        <strain evidence="2 3">Bp0003</strain>
    </source>
</reference>
<accession>A0A4Z1FYK4</accession>
<proteinExistence type="predicted"/>
<protein>
    <recommendedName>
        <fullName evidence="1">N-acetyltransferase domain-containing protein</fullName>
    </recommendedName>
</protein>